<evidence type="ECO:0000313" key="1">
    <source>
        <dbReference type="EMBL" id="KAF8910598.1"/>
    </source>
</evidence>
<accession>A0A9P5NYH9</accession>
<evidence type="ECO:0000313" key="2">
    <source>
        <dbReference type="Proteomes" id="UP000724874"/>
    </source>
</evidence>
<name>A0A9P5NYH9_GYMJU</name>
<sequence>MLEWQLLRSPWNSWMKNIQVIISKWTFTNAAAIFQQNWLMFLLVFCRLFCQY</sequence>
<reference evidence="1" key="1">
    <citation type="submission" date="2020-11" db="EMBL/GenBank/DDBJ databases">
        <authorList>
            <consortium name="DOE Joint Genome Institute"/>
            <person name="Ahrendt S."/>
            <person name="Riley R."/>
            <person name="Andreopoulos W."/>
            <person name="LaButti K."/>
            <person name="Pangilinan J."/>
            <person name="Ruiz-duenas F.J."/>
            <person name="Barrasa J.M."/>
            <person name="Sanchez-Garcia M."/>
            <person name="Camarero S."/>
            <person name="Miyauchi S."/>
            <person name="Serrano A."/>
            <person name="Linde D."/>
            <person name="Babiker R."/>
            <person name="Drula E."/>
            <person name="Ayuso-Fernandez I."/>
            <person name="Pacheco R."/>
            <person name="Padilla G."/>
            <person name="Ferreira P."/>
            <person name="Barriuso J."/>
            <person name="Kellner H."/>
            <person name="Castanera R."/>
            <person name="Alfaro M."/>
            <person name="Ramirez L."/>
            <person name="Pisabarro A.G."/>
            <person name="Kuo A."/>
            <person name="Tritt A."/>
            <person name="Lipzen A."/>
            <person name="He G."/>
            <person name="Yan M."/>
            <person name="Ng V."/>
            <person name="Cullen D."/>
            <person name="Martin F."/>
            <person name="Rosso M.-N."/>
            <person name="Henrissat B."/>
            <person name="Hibbett D."/>
            <person name="Martinez A.T."/>
            <person name="Grigoriev I.V."/>
        </authorList>
    </citation>
    <scope>NUCLEOTIDE SEQUENCE</scope>
    <source>
        <strain evidence="1">AH 44721</strain>
    </source>
</reference>
<protein>
    <submittedName>
        <fullName evidence="1">Uncharacterized protein</fullName>
    </submittedName>
</protein>
<dbReference type="AlphaFoldDB" id="A0A9P5NYH9"/>
<dbReference type="Proteomes" id="UP000724874">
    <property type="component" value="Unassembled WGS sequence"/>
</dbReference>
<keyword evidence="2" id="KW-1185">Reference proteome</keyword>
<organism evidence="1 2">
    <name type="scientific">Gymnopilus junonius</name>
    <name type="common">Spectacular rustgill mushroom</name>
    <name type="synonym">Gymnopilus spectabilis subsp. junonius</name>
    <dbReference type="NCBI Taxonomy" id="109634"/>
    <lineage>
        <taxon>Eukaryota</taxon>
        <taxon>Fungi</taxon>
        <taxon>Dikarya</taxon>
        <taxon>Basidiomycota</taxon>
        <taxon>Agaricomycotina</taxon>
        <taxon>Agaricomycetes</taxon>
        <taxon>Agaricomycetidae</taxon>
        <taxon>Agaricales</taxon>
        <taxon>Agaricineae</taxon>
        <taxon>Hymenogastraceae</taxon>
        <taxon>Gymnopilus</taxon>
    </lineage>
</organism>
<comment type="caution">
    <text evidence="1">The sequence shown here is derived from an EMBL/GenBank/DDBJ whole genome shotgun (WGS) entry which is preliminary data.</text>
</comment>
<dbReference type="EMBL" id="JADNYJ010000006">
    <property type="protein sequence ID" value="KAF8910598.1"/>
    <property type="molecule type" value="Genomic_DNA"/>
</dbReference>
<proteinExistence type="predicted"/>
<gene>
    <name evidence="1" type="ORF">CPB84DRAFT_1764096</name>
</gene>